<dbReference type="Pfam" id="PF00563">
    <property type="entry name" value="EAL"/>
    <property type="match status" value="1"/>
</dbReference>
<dbReference type="PROSITE" id="PS50883">
    <property type="entry name" value="EAL"/>
    <property type="match status" value="1"/>
</dbReference>
<dbReference type="Proteomes" id="UP000001917">
    <property type="component" value="Chromosome"/>
</dbReference>
<name>C8WVV1_ALIAD</name>
<evidence type="ECO:0000313" key="3">
    <source>
        <dbReference type="Proteomes" id="UP000001917"/>
    </source>
</evidence>
<dbReference type="eggNOG" id="COG2200">
    <property type="taxonomic scope" value="Bacteria"/>
</dbReference>
<gene>
    <name evidence="2" type="ordered locus">Aaci_1192</name>
</gene>
<dbReference type="CDD" id="cd01948">
    <property type="entry name" value="EAL"/>
    <property type="match status" value="1"/>
</dbReference>
<proteinExistence type="predicted"/>
<dbReference type="PANTHER" id="PTHR33121:SF70">
    <property type="entry name" value="SIGNALING PROTEIN YKOW"/>
    <property type="match status" value="1"/>
</dbReference>
<dbReference type="InterPro" id="IPR001633">
    <property type="entry name" value="EAL_dom"/>
</dbReference>
<sequence length="202" mass="22696">MSLRKQPIVRLMDRSTYGHEILLAHPKDTLGLMADAGLLVDLDRYIVDTALHLARTQQTRVFVNVTAELLATQHLPFAPDDDLTGLVLEITERSRLDIEAVASYLAPYREHGLRIALDDFGNGFNGLLRWTTLRPDFVKVRLSSGMEFFLPLIMDAAAQLEAELVVERVETHEQDMWLKKLGVTYGQGFFYGRPVPMEGGAA</sequence>
<evidence type="ECO:0000259" key="1">
    <source>
        <dbReference type="PROSITE" id="PS50883"/>
    </source>
</evidence>
<dbReference type="InterPro" id="IPR050706">
    <property type="entry name" value="Cyclic-di-GMP_PDE-like"/>
</dbReference>
<dbReference type="InterPro" id="IPR035919">
    <property type="entry name" value="EAL_sf"/>
</dbReference>
<dbReference type="EMBL" id="CP001727">
    <property type="protein sequence ID" value="ACV58223.1"/>
    <property type="molecule type" value="Genomic_DNA"/>
</dbReference>
<dbReference type="KEGG" id="aac:Aaci_1192"/>
<dbReference type="STRING" id="521098.Aaci_1192"/>
<dbReference type="AlphaFoldDB" id="C8WVV1"/>
<dbReference type="PANTHER" id="PTHR33121">
    <property type="entry name" value="CYCLIC DI-GMP PHOSPHODIESTERASE PDEF"/>
    <property type="match status" value="1"/>
</dbReference>
<reference evidence="2 3" key="2">
    <citation type="journal article" date="2010" name="Stand. Genomic Sci.">
        <title>Complete genome sequence of Alicyclobacillus acidocaldarius type strain (104-IA).</title>
        <authorList>
            <person name="Mavromatis K."/>
            <person name="Sikorski J."/>
            <person name="Lapidus A."/>
            <person name="Glavina Del Rio T."/>
            <person name="Copeland A."/>
            <person name="Tice H."/>
            <person name="Cheng J.F."/>
            <person name="Lucas S."/>
            <person name="Chen F."/>
            <person name="Nolan M."/>
            <person name="Bruce D."/>
            <person name="Goodwin L."/>
            <person name="Pitluck S."/>
            <person name="Ivanova N."/>
            <person name="Ovchinnikova G."/>
            <person name="Pati A."/>
            <person name="Chen A."/>
            <person name="Palaniappan K."/>
            <person name="Land M."/>
            <person name="Hauser L."/>
            <person name="Chang Y.J."/>
            <person name="Jeffries C.D."/>
            <person name="Chain P."/>
            <person name="Meincke L."/>
            <person name="Sims D."/>
            <person name="Chertkov O."/>
            <person name="Han C."/>
            <person name="Brettin T."/>
            <person name="Detter J.C."/>
            <person name="Wahrenburg C."/>
            <person name="Rohde M."/>
            <person name="Pukall R."/>
            <person name="Goker M."/>
            <person name="Bristow J."/>
            <person name="Eisen J.A."/>
            <person name="Markowitz V."/>
            <person name="Hugenholtz P."/>
            <person name="Klenk H.P."/>
            <person name="Kyrpides N.C."/>
        </authorList>
    </citation>
    <scope>NUCLEOTIDE SEQUENCE [LARGE SCALE GENOMIC DNA]</scope>
    <source>
        <strain evidence="3">ATCC 27009 / DSM 446 / BCRC 14685 / JCM 5260 / KCTC 1825 / NBRC 15652 / NCIMB 11725 / NRRL B-14509 / 104-IA</strain>
    </source>
</reference>
<protein>
    <submittedName>
        <fullName evidence="2">Diguanylate phosphodiesterase</fullName>
    </submittedName>
</protein>
<keyword evidence="3" id="KW-1185">Reference proteome</keyword>
<accession>C8WVV1</accession>
<reference evidence="3" key="1">
    <citation type="submission" date="2009-09" db="EMBL/GenBank/DDBJ databases">
        <title>The complete chromosome of Alicyclobacillus acidocaldarius subsp. acidocaldarius DSM 446.</title>
        <authorList>
            <consortium name="US DOE Joint Genome Institute (JGI-PGF)"/>
            <person name="Lucas S."/>
            <person name="Copeland A."/>
            <person name="Lapidus A."/>
            <person name="Glavina del Rio T."/>
            <person name="Dalin E."/>
            <person name="Tice H."/>
            <person name="Bruce D."/>
            <person name="Goodwin L."/>
            <person name="Pitluck S."/>
            <person name="Kyrpides N."/>
            <person name="Mavromatis K."/>
            <person name="Ivanova N."/>
            <person name="Ovchinnikova G."/>
            <person name="Chertkov O."/>
            <person name="Sims D."/>
            <person name="Brettin T."/>
            <person name="Detter J.C."/>
            <person name="Han C."/>
            <person name="Larimer F."/>
            <person name="Land M."/>
            <person name="Hauser L."/>
            <person name="Markowitz V."/>
            <person name="Cheng J.-F."/>
            <person name="Hugenholtz P."/>
            <person name="Woyke T."/>
            <person name="Wu D."/>
            <person name="Pukall R."/>
            <person name="Klenk H.-P."/>
            <person name="Eisen J.A."/>
        </authorList>
    </citation>
    <scope>NUCLEOTIDE SEQUENCE [LARGE SCALE GENOMIC DNA]</scope>
    <source>
        <strain evidence="3">ATCC 27009 / DSM 446 / BCRC 14685 / JCM 5260 / KCTC 1825 / NBRC 15652 / NCIMB 11725 / NRRL B-14509 / 104-IA</strain>
    </source>
</reference>
<dbReference type="SMART" id="SM00052">
    <property type="entry name" value="EAL"/>
    <property type="match status" value="1"/>
</dbReference>
<organism evidence="2 3">
    <name type="scientific">Alicyclobacillus acidocaldarius subsp. acidocaldarius (strain ATCC 27009 / DSM 446 / BCRC 14685 / JCM 5260 / KCTC 1825 / NBRC 15652 / NCIMB 11725 / NRRL B-14509 / 104-IA)</name>
    <name type="common">Bacillus acidocaldarius</name>
    <dbReference type="NCBI Taxonomy" id="521098"/>
    <lineage>
        <taxon>Bacteria</taxon>
        <taxon>Bacillati</taxon>
        <taxon>Bacillota</taxon>
        <taxon>Bacilli</taxon>
        <taxon>Bacillales</taxon>
        <taxon>Alicyclobacillaceae</taxon>
        <taxon>Alicyclobacillus</taxon>
    </lineage>
</organism>
<dbReference type="Gene3D" id="3.20.20.450">
    <property type="entry name" value="EAL domain"/>
    <property type="match status" value="1"/>
</dbReference>
<evidence type="ECO:0000313" key="2">
    <source>
        <dbReference type="EMBL" id="ACV58223.1"/>
    </source>
</evidence>
<feature type="domain" description="EAL" evidence="1">
    <location>
        <begin position="1"/>
        <end position="202"/>
    </location>
</feature>
<dbReference type="GO" id="GO:0071111">
    <property type="term" value="F:cyclic-guanylate-specific phosphodiesterase activity"/>
    <property type="evidence" value="ECO:0007669"/>
    <property type="project" value="InterPro"/>
</dbReference>
<dbReference type="SUPFAM" id="SSF141868">
    <property type="entry name" value="EAL domain-like"/>
    <property type="match status" value="1"/>
</dbReference>
<dbReference type="HOGENOM" id="CLU_000445_70_50_9"/>